<organism evidence="1 2">
    <name type="scientific">Acinetobacter tibetensis</name>
    <dbReference type="NCBI Taxonomy" id="2943497"/>
    <lineage>
        <taxon>Bacteria</taxon>
        <taxon>Pseudomonadati</taxon>
        <taxon>Pseudomonadota</taxon>
        <taxon>Gammaproteobacteria</taxon>
        <taxon>Moraxellales</taxon>
        <taxon>Moraxellaceae</taxon>
        <taxon>Acinetobacter</taxon>
    </lineage>
</organism>
<evidence type="ECO:0000313" key="1">
    <source>
        <dbReference type="EMBL" id="USE84317.1"/>
    </source>
</evidence>
<dbReference type="InterPro" id="IPR046901">
    <property type="entry name" value="ABC-3C_MC5"/>
</dbReference>
<dbReference type="EMBL" id="CP098732">
    <property type="protein sequence ID" value="USE84317.1"/>
    <property type="molecule type" value="Genomic_DNA"/>
</dbReference>
<gene>
    <name evidence="1" type="ORF">M5E07_05825</name>
</gene>
<sequence length="166" mass="19629">MLIYHPAFDSSNCCYRLITLFRHLHPSISLEIDRLKIIDFYIVFPKKLSTTRVPNEFKKLKGELKRIDDTYRPCSNPFYMARKMGGIQEQVLKKLVSNKILEFNINTNSYCRGENFSKITIDGKLSPFLSEETEKLFLEYLTIYPLKGKDGIKHRTLLMEYRYDNL</sequence>
<protein>
    <submittedName>
        <fullName evidence="1">Uncharacterized protein</fullName>
    </submittedName>
</protein>
<evidence type="ECO:0000313" key="2">
    <source>
        <dbReference type="Proteomes" id="UP001056716"/>
    </source>
</evidence>
<keyword evidence="2" id="KW-1185">Reference proteome</keyword>
<dbReference type="Pfam" id="PF20291">
    <property type="entry name" value="MC5"/>
    <property type="match status" value="1"/>
</dbReference>
<dbReference type="KEGG" id="atz:M5E07_05825"/>
<name>A0AAE9LT51_9GAMM</name>
<accession>A0AAE9LT51</accession>
<dbReference type="RefSeq" id="WP_252222860.1">
    <property type="nucleotide sequence ID" value="NZ_CP098732.1"/>
</dbReference>
<proteinExistence type="predicted"/>
<dbReference type="Proteomes" id="UP001056716">
    <property type="component" value="Chromosome"/>
</dbReference>
<dbReference type="AlphaFoldDB" id="A0AAE9LT51"/>
<reference evidence="1" key="1">
    <citation type="submission" date="2022-06" db="EMBL/GenBank/DDBJ databases">
        <title>Isolation, identification and characterization of iprodione-degrading strains in Lhasa, Tibet.</title>
        <authorList>
            <person name="Pan H."/>
        </authorList>
    </citation>
    <scope>NUCLEOTIDE SEQUENCE</scope>
    <source>
        <strain evidence="1">Y-23</strain>
    </source>
</reference>